<comment type="caution">
    <text evidence="3">The sequence shown here is derived from an EMBL/GenBank/DDBJ whole genome shotgun (WGS) entry which is preliminary data.</text>
</comment>
<keyword evidence="1" id="KW-0472">Membrane</keyword>
<feature type="transmembrane region" description="Helical" evidence="1">
    <location>
        <begin position="252"/>
        <end position="280"/>
    </location>
</feature>
<dbReference type="PANTHER" id="PTHR36851:SF1">
    <property type="entry name" value="GLYCO_TRANS_2-LIKE DOMAIN-CONTAINING PROTEIN"/>
    <property type="match status" value="1"/>
</dbReference>
<dbReference type="InterPro" id="IPR029044">
    <property type="entry name" value="Nucleotide-diphossugar_trans"/>
</dbReference>
<proteinExistence type="predicted"/>
<keyword evidence="1" id="KW-0812">Transmembrane</keyword>
<name>A0ABN9T4G1_9DINO</name>
<evidence type="ECO:0000313" key="3">
    <source>
        <dbReference type="EMBL" id="CAK0839903.1"/>
    </source>
</evidence>
<evidence type="ECO:0000256" key="1">
    <source>
        <dbReference type="SAM" id="Phobius"/>
    </source>
</evidence>
<organism evidence="3 4">
    <name type="scientific">Prorocentrum cordatum</name>
    <dbReference type="NCBI Taxonomy" id="2364126"/>
    <lineage>
        <taxon>Eukaryota</taxon>
        <taxon>Sar</taxon>
        <taxon>Alveolata</taxon>
        <taxon>Dinophyceae</taxon>
        <taxon>Prorocentrales</taxon>
        <taxon>Prorocentraceae</taxon>
        <taxon>Prorocentrum</taxon>
    </lineage>
</organism>
<dbReference type="EMBL" id="CAUYUJ010014332">
    <property type="protein sequence ID" value="CAK0839903.1"/>
    <property type="molecule type" value="Genomic_DNA"/>
</dbReference>
<dbReference type="InterPro" id="IPR001173">
    <property type="entry name" value="Glyco_trans_2-like"/>
</dbReference>
<feature type="transmembrane region" description="Helical" evidence="1">
    <location>
        <begin position="301"/>
        <end position="322"/>
    </location>
</feature>
<dbReference type="Proteomes" id="UP001189429">
    <property type="component" value="Unassembled WGS sequence"/>
</dbReference>
<evidence type="ECO:0000313" key="4">
    <source>
        <dbReference type="Proteomes" id="UP001189429"/>
    </source>
</evidence>
<protein>
    <recommendedName>
        <fullName evidence="2">Glycosyltransferase 2-like domain-containing protein</fullName>
    </recommendedName>
</protein>
<gene>
    <name evidence="3" type="ORF">PCOR1329_LOCUS35466</name>
</gene>
<reference evidence="3" key="1">
    <citation type="submission" date="2023-10" db="EMBL/GenBank/DDBJ databases">
        <authorList>
            <person name="Chen Y."/>
            <person name="Shah S."/>
            <person name="Dougan E. K."/>
            <person name="Thang M."/>
            <person name="Chan C."/>
        </authorList>
    </citation>
    <scope>NUCLEOTIDE SEQUENCE [LARGE SCALE GENOMIC DNA]</scope>
</reference>
<dbReference type="SUPFAM" id="SSF53448">
    <property type="entry name" value="Nucleotide-diphospho-sugar transferases"/>
    <property type="match status" value="1"/>
</dbReference>
<accession>A0ABN9T4G1</accession>
<dbReference type="Pfam" id="PF13632">
    <property type="entry name" value="Glyco_trans_2_3"/>
    <property type="match status" value="1"/>
</dbReference>
<feature type="non-terminal residue" evidence="3">
    <location>
        <position position="1"/>
    </location>
</feature>
<dbReference type="PANTHER" id="PTHR36851">
    <property type="entry name" value="UNNAMED PRODUCT"/>
    <property type="match status" value="1"/>
</dbReference>
<keyword evidence="1" id="KW-1133">Transmembrane helix</keyword>
<feature type="transmembrane region" description="Helical" evidence="1">
    <location>
        <begin position="208"/>
        <end position="232"/>
    </location>
</feature>
<sequence length="361" mass="41091">EAGYIHQKGYDIRNVIVTIADADSDFHREYFAALTYYFCHAGADADGETPDRHLTIWQAPILHFKNYRDQPALVKLASLVASQHELANLADPNATRVPYSTYSLSAVLAERVGGWDGDFISEDWHMALKCFFATAGRLRVTPIFLPVMNYAPVGDTYWKTIDERFKQAKRHALGFSEMIYMLRHLGRVWGAIGTPWGKSLYKWRAMFLWVKLLMIHLVMAVFFINSVLNGYLISYFAHDPRIQQLDANTWTFLINCVFQSMAFLSFMSIFLISVLLYEAVKHRVVDEQEGAQLGLRWRSQCANFCITLVQSLVLLMPFFAAASTAEWIAAWKCMGGHKFNYVVATKPKEKVADLQAVTNAA</sequence>
<evidence type="ECO:0000259" key="2">
    <source>
        <dbReference type="Pfam" id="PF13632"/>
    </source>
</evidence>
<feature type="domain" description="Glycosyltransferase 2-like" evidence="2">
    <location>
        <begin position="16"/>
        <end position="250"/>
    </location>
</feature>
<keyword evidence="4" id="KW-1185">Reference proteome</keyword>